<dbReference type="InterPro" id="IPR043504">
    <property type="entry name" value="Peptidase_S1_PA_chymotrypsin"/>
</dbReference>
<organism evidence="1 2">
    <name type="scientific">Mumia zhuanghuii</name>
    <dbReference type="NCBI Taxonomy" id="2585211"/>
    <lineage>
        <taxon>Bacteria</taxon>
        <taxon>Bacillati</taxon>
        <taxon>Actinomycetota</taxon>
        <taxon>Actinomycetes</taxon>
        <taxon>Propionibacteriales</taxon>
        <taxon>Nocardioidaceae</taxon>
        <taxon>Mumia</taxon>
    </lineage>
</organism>
<reference evidence="1 2" key="1">
    <citation type="submission" date="2019-09" db="EMBL/GenBank/DDBJ databases">
        <title>Mumia zhuanghuii sp. nov. isolated from the intestinal contents of plateau pika (Ochotona curzoniae) in the Qinghai-Tibet plateau of China.</title>
        <authorList>
            <person name="Tian Z."/>
        </authorList>
    </citation>
    <scope>NUCLEOTIDE SEQUENCE [LARGE SCALE GENOMIC DNA]</scope>
    <source>
        <strain evidence="2">350</strain>
    </source>
</reference>
<protein>
    <submittedName>
        <fullName evidence="1">Uncharacterized protein</fullName>
    </submittedName>
</protein>
<dbReference type="Gene3D" id="2.40.10.10">
    <property type="entry name" value="Trypsin-like serine proteases"/>
    <property type="match status" value="1"/>
</dbReference>
<dbReference type="Proteomes" id="UP000307768">
    <property type="component" value="Unassembled WGS sequence"/>
</dbReference>
<sequence length="692" mass="73468">MTDRVQEILPVKRAAEDELLSRPGVTAVDIGFKYVDGERTDEIVIRVHVAEKRDVPEEERIPAEIDGIPTDVIEGRYEPLADLGSYSPLKGGISIGPSAFVNSFYSGTLGAIVVDNETGDGMVLSNYHVLCVNEGWRDGGHSKQIDQPSVNDNPITYRPIATVKRALLGGDVDAAVARLDGLLSGFVCEVQEVGVLTGTADAPLRLKVRKRGRTTGLTYGEVDGVDKTVTIKYGNGVGEVTFNHQVTIAGVSPTMTFAGAGDSGSVVVDEHDRVVGLLFGGGGGGGTITPIKRVLEKMNVRLAIAGVGGFDLTTKADRVFALDFGGTGKLDHLALYRPGKGAFYLVKQDGKGPDGNGRFTALYQQPQGGQGIGSFDLTEYEDQIIAFDGASAGQLDHLLCYRPGTGIAQILKHASDQADGTPIYKTVYAGTNGIAGFDLSSTSDQLIAYDLESTGKLDHLVLYRPGKGAIYVVRRDSVDGAEPLHFTALYQQPQGGSGIGGFDLTSGRDRIIAFDAAGTGKLDHLLCYRPGKGIAFVLKYDGVKASGGLAFTPVYIGRSGIGGFDLSETTDQVIAFDFDGSGKLDHLVMYRPGTSPSYKGILFIVKCDGPNSDGTLEFRAVYTQGDHDPGLGGYELTSIDDQIIAFDGASAGKLDHLLLYRPGTGIARILEHARPKDAAPRFETVYRADGVS</sequence>
<name>A0A5Q6RRM4_9ACTN</name>
<dbReference type="EMBL" id="VDFQ02000005">
    <property type="protein sequence ID" value="KAA1420706.1"/>
    <property type="molecule type" value="Genomic_DNA"/>
</dbReference>
<dbReference type="AlphaFoldDB" id="A0A5Q6RRM4"/>
<dbReference type="SUPFAM" id="SSF69318">
    <property type="entry name" value="Integrin alpha N-terminal domain"/>
    <property type="match status" value="1"/>
</dbReference>
<accession>A0A5Q6RRM4</accession>
<comment type="caution">
    <text evidence="1">The sequence shown here is derived from an EMBL/GenBank/DDBJ whole genome shotgun (WGS) entry which is preliminary data.</text>
</comment>
<proteinExistence type="predicted"/>
<evidence type="ECO:0000313" key="1">
    <source>
        <dbReference type="EMBL" id="KAA1420706.1"/>
    </source>
</evidence>
<dbReference type="RefSeq" id="WP_149770875.1">
    <property type="nucleotide sequence ID" value="NZ_VDFQ02000005.1"/>
</dbReference>
<dbReference type="SUPFAM" id="SSF50494">
    <property type="entry name" value="Trypsin-like serine proteases"/>
    <property type="match status" value="1"/>
</dbReference>
<dbReference type="InterPro" id="IPR028994">
    <property type="entry name" value="Integrin_alpha_N"/>
</dbReference>
<dbReference type="OrthoDB" id="1491548at2"/>
<dbReference type="InterPro" id="IPR009003">
    <property type="entry name" value="Peptidase_S1_PA"/>
</dbReference>
<evidence type="ECO:0000313" key="2">
    <source>
        <dbReference type="Proteomes" id="UP000307768"/>
    </source>
</evidence>
<gene>
    <name evidence="1" type="ORF">FE697_017360</name>
</gene>